<dbReference type="PANTHER" id="PTHR31490:SF88">
    <property type="entry name" value="BETA-XYLANASE"/>
    <property type="match status" value="1"/>
</dbReference>
<sequence>MLSRALWKESGVIRKLATGATLALIASVAIQTTARADATPYEVLPADAVANFTEFKSLPTDATQQVDITGNPDFTKALEINVPNGPQSPGLDGEYEITLGVPAAATVTEGDALVATVWARAITPTSGNAHLVFETDGSPFKKSLNAALQYGAEWKKFEFPFRAATTYTAGTSTAAHLNLWLGYGAQKFQIAGVSVQDLGPGNPAGYPQVTYDGRDPNAAWRTAADARIDQYRKGNLSVSVVDTAGNPVSGATVSAVQQTSAFKFGAASDGARLVGDPSGGISGTDLAQYQSKYSTLFTQGALGNNLKWNHWENPTERETITLPALQWMREHGLRIRGHNLIWPSWGLMQPDVVNLQNDPAALRARINTHITDEASTLAGIVDEWDVVNEPYSEHNVQDILGQNEIANWFQLAHAADPNAKLALNDYGLVENNGWETRHRDHVYELVQSLKSSGAPIDTVGFESHFNGLQLTSPDDLMTIVDQFAGLGVKVAVTEFDVDTDDQQLQADYTRDFMTAMFSNPNVNQISNFGIWSKNIYNPRVALYNDDWSPKPNALVWEDLIQHQWHTSVSGPSNAAGTFGTRGFLGDYLVTVTVNGISKQVKVAMPTTAGASVKVITDGIATTVRTNQPNPIGDGGFESGTRGWTSLGTGPGTAANAHSGHTALSLSPGSGVTQNVTGLTPGTSYLLSGWGRLNGGGTQCYVGVRGGATAGTPTFQYELSYADERAYTQKLAAFTPPTGTKWVQVFAWSNPSASSPECTLDDLAITPTDGTPPPAQGSPAVTPYLPTPSVLANGSLENQSNTTGWYCLGTCTLKNASTTPHTGSGDLSAAGREAAWAGPAQGVSVVNGGLYDSSAWVRLASGADTAMVSLKLTTSTGSTTLRFGSAPVSSTGWTQISALNTTVSWTGTLTKAEWWISTSTGAGDLLVDDASFAPLAKTPVRGTGPAETAFNPVQPTAACVVHNADSYTAYFGYSNANNYYIPVPVGSDNAFSPGPSDRGQTVSFLPFQRPRRVVVTWDGSPLTWRLGSLSQTASSASPACS</sequence>
<keyword evidence="5" id="KW-0677">Repeat</keyword>
<organism evidence="12 13">
    <name type="scientific">Kribbella rubisoli</name>
    <dbReference type="NCBI Taxonomy" id="3075929"/>
    <lineage>
        <taxon>Bacteria</taxon>
        <taxon>Bacillati</taxon>
        <taxon>Actinomycetota</taxon>
        <taxon>Actinomycetes</taxon>
        <taxon>Propionibacteriales</taxon>
        <taxon>Kribbellaceae</taxon>
        <taxon>Kribbella</taxon>
    </lineage>
</organism>
<dbReference type="Pfam" id="PF02018">
    <property type="entry name" value="CBM_4_9"/>
    <property type="match status" value="2"/>
</dbReference>
<dbReference type="OrthoDB" id="9815836at2"/>
<evidence type="ECO:0000259" key="11">
    <source>
        <dbReference type="PROSITE" id="PS51760"/>
    </source>
</evidence>
<evidence type="ECO:0000256" key="3">
    <source>
        <dbReference type="ARBA" id="ARBA00022651"/>
    </source>
</evidence>
<comment type="caution">
    <text evidence="12">The sequence shown here is derived from an EMBL/GenBank/DDBJ whole genome shotgun (WGS) entry which is preliminary data.</text>
</comment>
<dbReference type="SUPFAM" id="SSF51445">
    <property type="entry name" value="(Trans)glycosidases"/>
    <property type="match status" value="1"/>
</dbReference>
<dbReference type="PANTHER" id="PTHR31490">
    <property type="entry name" value="GLYCOSYL HYDROLASE"/>
    <property type="match status" value="1"/>
</dbReference>
<reference evidence="12 13" key="1">
    <citation type="journal article" date="2015" name="Stand. Genomic Sci.">
        <title>Genomic Encyclopedia of Bacterial and Archaeal Type Strains, Phase III: the genomes of soil and plant-associated and newly described type strains.</title>
        <authorList>
            <person name="Whitman W.B."/>
            <person name="Woyke T."/>
            <person name="Klenk H.P."/>
            <person name="Zhou Y."/>
            <person name="Lilburn T.G."/>
            <person name="Beck B.J."/>
            <person name="De Vos P."/>
            <person name="Vandamme P."/>
            <person name="Eisen J.A."/>
            <person name="Garrity G."/>
            <person name="Hugenholtz P."/>
            <person name="Kyrpides N.C."/>
        </authorList>
    </citation>
    <scope>NUCLEOTIDE SEQUENCE [LARGE SCALE GENOMIC DNA]</scope>
    <source>
        <strain evidence="12 13">VKM Ac-2540</strain>
    </source>
</reference>
<evidence type="ECO:0000313" key="13">
    <source>
        <dbReference type="Proteomes" id="UP000292027"/>
    </source>
</evidence>
<dbReference type="AlphaFoldDB" id="A0A4Q7WKW5"/>
<comment type="catalytic activity">
    <reaction evidence="1 10">
        <text>Endohydrolysis of (1-&gt;4)-beta-D-xylosidic linkages in xylans.</text>
        <dbReference type="EC" id="3.2.1.8"/>
    </reaction>
</comment>
<protein>
    <recommendedName>
        <fullName evidence="10">Beta-xylanase</fullName>
        <ecNumber evidence="10">3.2.1.8</ecNumber>
    </recommendedName>
</protein>
<dbReference type="SUPFAM" id="SSF49785">
    <property type="entry name" value="Galactose-binding domain-like"/>
    <property type="match status" value="3"/>
</dbReference>
<evidence type="ECO:0000256" key="5">
    <source>
        <dbReference type="ARBA" id="ARBA00022737"/>
    </source>
</evidence>
<keyword evidence="4" id="KW-0732">Signal</keyword>
<dbReference type="PROSITE" id="PS51760">
    <property type="entry name" value="GH10_2"/>
    <property type="match status" value="1"/>
</dbReference>
<dbReference type="InterPro" id="IPR001000">
    <property type="entry name" value="GH10_dom"/>
</dbReference>
<evidence type="ECO:0000256" key="4">
    <source>
        <dbReference type="ARBA" id="ARBA00022729"/>
    </source>
</evidence>
<keyword evidence="7 10" id="KW-0119">Carbohydrate metabolism</keyword>
<evidence type="ECO:0000256" key="2">
    <source>
        <dbReference type="ARBA" id="ARBA00007495"/>
    </source>
</evidence>
<comment type="similarity">
    <text evidence="2 10">Belongs to the glycosyl hydrolase 10 (cellulase F) family.</text>
</comment>
<evidence type="ECO:0000313" key="12">
    <source>
        <dbReference type="EMBL" id="RZU10363.1"/>
    </source>
</evidence>
<dbReference type="EMBL" id="SHKR01000016">
    <property type="protein sequence ID" value="RZU10363.1"/>
    <property type="molecule type" value="Genomic_DNA"/>
</dbReference>
<evidence type="ECO:0000256" key="9">
    <source>
        <dbReference type="ARBA" id="ARBA00023326"/>
    </source>
</evidence>
<keyword evidence="3" id="KW-0858">Xylan degradation</keyword>
<gene>
    <name evidence="12" type="ORF">EV645_6825</name>
</gene>
<accession>A0A4Q7WKW5</accession>
<keyword evidence="8 10" id="KW-0326">Glycosidase</keyword>
<evidence type="ECO:0000256" key="8">
    <source>
        <dbReference type="ARBA" id="ARBA00023295"/>
    </source>
</evidence>
<dbReference type="InterPro" id="IPR008979">
    <property type="entry name" value="Galactose-bd-like_sf"/>
</dbReference>
<dbReference type="GO" id="GO:0031176">
    <property type="term" value="F:endo-1,4-beta-xylanase activity"/>
    <property type="evidence" value="ECO:0007669"/>
    <property type="project" value="UniProtKB-EC"/>
</dbReference>
<keyword evidence="9 10" id="KW-0624">Polysaccharide degradation</keyword>
<dbReference type="InterPro" id="IPR003305">
    <property type="entry name" value="CenC_carb-bd"/>
</dbReference>
<evidence type="ECO:0000256" key="10">
    <source>
        <dbReference type="RuleBase" id="RU361174"/>
    </source>
</evidence>
<dbReference type="Proteomes" id="UP000292027">
    <property type="component" value="Unassembled WGS sequence"/>
</dbReference>
<keyword evidence="13" id="KW-1185">Reference proteome</keyword>
<keyword evidence="6 10" id="KW-0378">Hydrolase</keyword>
<evidence type="ECO:0000256" key="7">
    <source>
        <dbReference type="ARBA" id="ARBA00023277"/>
    </source>
</evidence>
<dbReference type="Gene3D" id="2.60.120.260">
    <property type="entry name" value="Galactose-binding domain-like"/>
    <property type="match status" value="3"/>
</dbReference>
<name>A0A4Q7WKW5_9ACTN</name>
<evidence type="ECO:0000256" key="6">
    <source>
        <dbReference type="ARBA" id="ARBA00022801"/>
    </source>
</evidence>
<dbReference type="EC" id="3.2.1.8" evidence="10"/>
<dbReference type="InterPro" id="IPR044846">
    <property type="entry name" value="GH10"/>
</dbReference>
<dbReference type="InterPro" id="IPR017853">
    <property type="entry name" value="GH"/>
</dbReference>
<feature type="domain" description="GH10" evidence="11">
    <location>
        <begin position="280"/>
        <end position="559"/>
    </location>
</feature>
<dbReference type="PRINTS" id="PR00134">
    <property type="entry name" value="GLHYDRLASE10"/>
</dbReference>
<dbReference type="Pfam" id="PF00331">
    <property type="entry name" value="Glyco_hydro_10"/>
    <property type="match status" value="1"/>
</dbReference>
<proteinExistence type="inferred from homology"/>
<evidence type="ECO:0000256" key="1">
    <source>
        <dbReference type="ARBA" id="ARBA00000681"/>
    </source>
</evidence>
<dbReference type="Gene3D" id="3.20.20.80">
    <property type="entry name" value="Glycosidases"/>
    <property type="match status" value="1"/>
</dbReference>
<dbReference type="GO" id="GO:0045493">
    <property type="term" value="P:xylan catabolic process"/>
    <property type="evidence" value="ECO:0007669"/>
    <property type="project" value="UniProtKB-KW"/>
</dbReference>
<dbReference type="SMART" id="SM00633">
    <property type="entry name" value="Glyco_10"/>
    <property type="match status" value="1"/>
</dbReference>